<sequence length="355" mass="39689">MGKLIIIKSNLKRIVSNKIFIVMTFLIPLIITLALGFMDKGVGETNILINSDKGELNLEYIKELNKSNNIKIYDKEDALKKVNKKISSQCYEIPDNFSELILRGEKPKIMVHRLESGFTTGTFEFNSNKLINKMILSNELKNSGVKVSLEELSEDNLEIVLTGRENGKSTDRTILSVLISFIFFSSIGVATQLFMMNKENILERSFSTANRPSTIIGAILIALFTLYSVAFSSVFVIQAAVRGSSTLENWPLYVINIVAMVFVALSLGIFVARICKNESMITVIIQVIAWITCFVGGSFAPYEFLPSAVRLFSKFTPQYWAIESLTTGNIYLAGIVILFGVVLFTAGTFKVRRFE</sequence>
<feature type="transmembrane region" description="Helical" evidence="5">
    <location>
        <begin position="250"/>
        <end position="271"/>
    </location>
</feature>
<dbReference type="InterPro" id="IPR013525">
    <property type="entry name" value="ABC2_TM"/>
</dbReference>
<feature type="transmembrane region" description="Helical" evidence="5">
    <location>
        <begin position="330"/>
        <end position="349"/>
    </location>
</feature>
<dbReference type="Gene3D" id="3.40.1710.10">
    <property type="entry name" value="abc type-2 transporter like domain"/>
    <property type="match status" value="1"/>
</dbReference>
<feature type="transmembrane region" description="Helical" evidence="5">
    <location>
        <begin position="20"/>
        <end position="38"/>
    </location>
</feature>
<comment type="subcellular location">
    <subcellularLocation>
        <location evidence="1">Membrane</location>
        <topology evidence="1">Multi-pass membrane protein</topology>
    </subcellularLocation>
</comment>
<protein>
    <submittedName>
        <fullName evidence="7">ABC-2 family transporter protein</fullName>
    </submittedName>
</protein>
<dbReference type="PANTHER" id="PTHR43027">
    <property type="entry name" value="DOXORUBICIN RESISTANCE ABC TRANSPORTER PERMEASE PROTEIN DRRC-RELATED"/>
    <property type="match status" value="1"/>
</dbReference>
<feature type="transmembrane region" description="Helical" evidence="5">
    <location>
        <begin position="283"/>
        <end position="302"/>
    </location>
</feature>
<evidence type="ECO:0000256" key="3">
    <source>
        <dbReference type="ARBA" id="ARBA00022989"/>
    </source>
</evidence>
<accession>A0A2T0BBF1</accession>
<organism evidence="7 8">
    <name type="scientific">Clostridium vincentii</name>
    <dbReference type="NCBI Taxonomy" id="52704"/>
    <lineage>
        <taxon>Bacteria</taxon>
        <taxon>Bacillati</taxon>
        <taxon>Bacillota</taxon>
        <taxon>Clostridia</taxon>
        <taxon>Eubacteriales</taxon>
        <taxon>Clostridiaceae</taxon>
        <taxon>Clostridium</taxon>
    </lineage>
</organism>
<dbReference type="GO" id="GO:0140359">
    <property type="term" value="F:ABC-type transporter activity"/>
    <property type="evidence" value="ECO:0007669"/>
    <property type="project" value="InterPro"/>
</dbReference>
<dbReference type="GO" id="GO:0016020">
    <property type="term" value="C:membrane"/>
    <property type="evidence" value="ECO:0007669"/>
    <property type="project" value="UniProtKB-SubCell"/>
</dbReference>
<dbReference type="Proteomes" id="UP000239471">
    <property type="component" value="Unassembled WGS sequence"/>
</dbReference>
<dbReference type="EMBL" id="PVXQ01000033">
    <property type="protein sequence ID" value="PRR81229.1"/>
    <property type="molecule type" value="Genomic_DNA"/>
</dbReference>
<dbReference type="InterPro" id="IPR052902">
    <property type="entry name" value="ABC-2_transporter"/>
</dbReference>
<evidence type="ECO:0000259" key="6">
    <source>
        <dbReference type="Pfam" id="PF12698"/>
    </source>
</evidence>
<evidence type="ECO:0000256" key="5">
    <source>
        <dbReference type="SAM" id="Phobius"/>
    </source>
</evidence>
<reference evidence="7 8" key="1">
    <citation type="submission" date="2018-03" db="EMBL/GenBank/DDBJ databases">
        <title>Genome sequence of Clostridium vincentii DSM 10228.</title>
        <authorList>
            <person name="Poehlein A."/>
            <person name="Daniel R."/>
        </authorList>
    </citation>
    <scope>NUCLEOTIDE SEQUENCE [LARGE SCALE GENOMIC DNA]</scope>
    <source>
        <strain evidence="7 8">DSM 10228</strain>
    </source>
</reference>
<comment type="caution">
    <text evidence="7">The sequence shown here is derived from an EMBL/GenBank/DDBJ whole genome shotgun (WGS) entry which is preliminary data.</text>
</comment>
<evidence type="ECO:0000256" key="2">
    <source>
        <dbReference type="ARBA" id="ARBA00022692"/>
    </source>
</evidence>
<name>A0A2T0BBF1_9CLOT</name>
<keyword evidence="8" id="KW-1185">Reference proteome</keyword>
<dbReference type="Pfam" id="PF12698">
    <property type="entry name" value="ABC2_membrane_3"/>
    <property type="match status" value="1"/>
</dbReference>
<feature type="domain" description="ABC-2 type transporter transmembrane" evidence="6">
    <location>
        <begin position="18"/>
        <end position="345"/>
    </location>
</feature>
<feature type="transmembrane region" description="Helical" evidence="5">
    <location>
        <begin position="215"/>
        <end position="238"/>
    </location>
</feature>
<dbReference type="OrthoDB" id="1706094at2"/>
<keyword evidence="4 5" id="KW-0472">Membrane</keyword>
<gene>
    <name evidence="7" type="ORF">CLVI_26410</name>
</gene>
<proteinExistence type="predicted"/>
<dbReference type="AlphaFoldDB" id="A0A2T0BBF1"/>
<feature type="transmembrane region" description="Helical" evidence="5">
    <location>
        <begin position="174"/>
        <end position="194"/>
    </location>
</feature>
<keyword evidence="2 5" id="KW-0812">Transmembrane</keyword>
<evidence type="ECO:0000313" key="8">
    <source>
        <dbReference type="Proteomes" id="UP000239471"/>
    </source>
</evidence>
<evidence type="ECO:0000256" key="4">
    <source>
        <dbReference type="ARBA" id="ARBA00023136"/>
    </source>
</evidence>
<dbReference type="PANTHER" id="PTHR43027:SF1">
    <property type="entry name" value="DOXORUBICIN RESISTANCE ABC TRANSPORTER PERMEASE PROTEIN DRRC-RELATED"/>
    <property type="match status" value="1"/>
</dbReference>
<evidence type="ECO:0000313" key="7">
    <source>
        <dbReference type="EMBL" id="PRR81229.1"/>
    </source>
</evidence>
<dbReference type="RefSeq" id="WP_106060561.1">
    <property type="nucleotide sequence ID" value="NZ_PVXQ01000033.1"/>
</dbReference>
<keyword evidence="3 5" id="KW-1133">Transmembrane helix</keyword>
<evidence type="ECO:0000256" key="1">
    <source>
        <dbReference type="ARBA" id="ARBA00004141"/>
    </source>
</evidence>